<evidence type="ECO:0000313" key="2">
    <source>
        <dbReference type="EMBL" id="RYR38879.1"/>
    </source>
</evidence>
<evidence type="ECO:0008006" key="4">
    <source>
        <dbReference type="Google" id="ProtNLM"/>
    </source>
</evidence>
<evidence type="ECO:0000256" key="1">
    <source>
        <dbReference type="SAM" id="MobiDB-lite"/>
    </source>
</evidence>
<comment type="caution">
    <text evidence="2">The sequence shown here is derived from an EMBL/GenBank/DDBJ whole genome shotgun (WGS) entry which is preliminary data.</text>
</comment>
<dbReference type="AlphaFoldDB" id="A0A445BJN3"/>
<dbReference type="Proteomes" id="UP000289738">
    <property type="component" value="Chromosome A09"/>
</dbReference>
<feature type="region of interest" description="Disordered" evidence="1">
    <location>
        <begin position="1"/>
        <end position="54"/>
    </location>
</feature>
<name>A0A445BJN3_ARAHY</name>
<organism evidence="2 3">
    <name type="scientific">Arachis hypogaea</name>
    <name type="common">Peanut</name>
    <dbReference type="NCBI Taxonomy" id="3818"/>
    <lineage>
        <taxon>Eukaryota</taxon>
        <taxon>Viridiplantae</taxon>
        <taxon>Streptophyta</taxon>
        <taxon>Embryophyta</taxon>
        <taxon>Tracheophyta</taxon>
        <taxon>Spermatophyta</taxon>
        <taxon>Magnoliopsida</taxon>
        <taxon>eudicotyledons</taxon>
        <taxon>Gunneridae</taxon>
        <taxon>Pentapetalae</taxon>
        <taxon>rosids</taxon>
        <taxon>fabids</taxon>
        <taxon>Fabales</taxon>
        <taxon>Fabaceae</taxon>
        <taxon>Papilionoideae</taxon>
        <taxon>50 kb inversion clade</taxon>
        <taxon>dalbergioids sensu lato</taxon>
        <taxon>Dalbergieae</taxon>
        <taxon>Pterocarpus clade</taxon>
        <taxon>Arachis</taxon>
    </lineage>
</organism>
<proteinExistence type="predicted"/>
<protein>
    <recommendedName>
        <fullName evidence="4">BED-type domain-containing protein</fullName>
    </recommendedName>
</protein>
<reference evidence="2 3" key="1">
    <citation type="submission" date="2019-01" db="EMBL/GenBank/DDBJ databases">
        <title>Sequencing of cultivated peanut Arachis hypogaea provides insights into genome evolution and oil improvement.</title>
        <authorList>
            <person name="Chen X."/>
        </authorList>
    </citation>
    <scope>NUCLEOTIDE SEQUENCE [LARGE SCALE GENOMIC DNA]</scope>
    <source>
        <strain evidence="3">cv. Fuhuasheng</strain>
        <tissue evidence="2">Leaves</tissue>
    </source>
</reference>
<keyword evidence="3" id="KW-1185">Reference proteome</keyword>
<gene>
    <name evidence="2" type="ORF">Ahy_A09g044164</name>
</gene>
<accession>A0A445BJN3</accession>
<dbReference type="EMBL" id="SDMP01000009">
    <property type="protein sequence ID" value="RYR38879.1"/>
    <property type="molecule type" value="Genomic_DNA"/>
</dbReference>
<feature type="compositionally biased region" description="Polar residues" evidence="1">
    <location>
        <begin position="22"/>
        <end position="45"/>
    </location>
</feature>
<sequence length="111" mass="12528">MASNAREDTQSNNFPTDIEVEVQSNANPTSETPQPMDNNTSNPEGSNPVEGDNKVNVKSAYWEYFDRFKVDGEWKEKCKFCNSVLSANLKNGLNLDLQTFNDDEDVESDQE</sequence>
<evidence type="ECO:0000313" key="3">
    <source>
        <dbReference type="Proteomes" id="UP000289738"/>
    </source>
</evidence>